<comment type="caution">
    <text evidence="1">The sequence shown here is derived from an EMBL/GenBank/DDBJ whole genome shotgun (WGS) entry which is preliminary data.</text>
</comment>
<keyword evidence="2" id="KW-1185">Reference proteome</keyword>
<gene>
    <name evidence="1" type="ORF">GIB67_006464</name>
</gene>
<dbReference type="EMBL" id="JACGCM010002332">
    <property type="protein sequence ID" value="KAF6141019.1"/>
    <property type="molecule type" value="Genomic_DNA"/>
</dbReference>
<evidence type="ECO:0000313" key="2">
    <source>
        <dbReference type="Proteomes" id="UP000541444"/>
    </source>
</evidence>
<proteinExistence type="predicted"/>
<protein>
    <submittedName>
        <fullName evidence="1">Uncharacterized protein</fullName>
    </submittedName>
</protein>
<dbReference type="AlphaFoldDB" id="A0A7J7LEM7"/>
<reference evidence="1 2" key="1">
    <citation type="journal article" date="2020" name="IScience">
        <title>Genome Sequencing of the Endangered Kingdonia uniflora (Circaeasteraceae, Ranunculales) Reveals Potential Mechanisms of Evolutionary Specialization.</title>
        <authorList>
            <person name="Sun Y."/>
            <person name="Deng T."/>
            <person name="Zhang A."/>
            <person name="Moore M.J."/>
            <person name="Landis J.B."/>
            <person name="Lin N."/>
            <person name="Zhang H."/>
            <person name="Zhang X."/>
            <person name="Huang J."/>
            <person name="Zhang X."/>
            <person name="Sun H."/>
            <person name="Wang H."/>
        </authorList>
    </citation>
    <scope>NUCLEOTIDE SEQUENCE [LARGE SCALE GENOMIC DNA]</scope>
    <source>
        <strain evidence="1">TB1705</strain>
        <tissue evidence="1">Leaf</tissue>
    </source>
</reference>
<dbReference type="PANTHER" id="PTHR45125">
    <property type="entry name" value="F21J9.4-RELATED"/>
    <property type="match status" value="1"/>
</dbReference>
<dbReference type="Proteomes" id="UP000541444">
    <property type="component" value="Unassembled WGS sequence"/>
</dbReference>
<sequence length="272" mass="31342">MMNKFCGYYAQVVNRDPSGTTDADKVALAHKMYKRIEKKKLKLDHCWEQLKHHKKWDLEVEKKKREDQSLKAKSNIPAEKGKCRVGLNAKLVRAYRCTSFVLCFDWDIEISWCSEHFKGKLFMAQVRKLTFCAFISRIWGERNNRIFEIKSKPAVMILHNIINDVRIKLSCSDITIKDTDQNRVCLQEWNLPNRTKITKPIFCSWTKPPPVYPAINTYGSLSEVGGFGAIVRTEEEISVKAVAGRVRVQSTIIHELQGIETGLLLGLKLEIN</sequence>
<organism evidence="1 2">
    <name type="scientific">Kingdonia uniflora</name>
    <dbReference type="NCBI Taxonomy" id="39325"/>
    <lineage>
        <taxon>Eukaryota</taxon>
        <taxon>Viridiplantae</taxon>
        <taxon>Streptophyta</taxon>
        <taxon>Embryophyta</taxon>
        <taxon>Tracheophyta</taxon>
        <taxon>Spermatophyta</taxon>
        <taxon>Magnoliopsida</taxon>
        <taxon>Ranunculales</taxon>
        <taxon>Circaeasteraceae</taxon>
        <taxon>Kingdonia</taxon>
    </lineage>
</organism>
<name>A0A7J7LEM7_9MAGN</name>
<dbReference type="OrthoDB" id="1740412at2759"/>
<evidence type="ECO:0000313" key="1">
    <source>
        <dbReference type="EMBL" id="KAF6141019.1"/>
    </source>
</evidence>
<dbReference type="PANTHER" id="PTHR45125:SF3">
    <property type="entry name" value="NO-APICAL-MERISTEM-ASSOCIATED CARBOXY-TERMINAL DOMAIN PROTEIN"/>
    <property type="match status" value="1"/>
</dbReference>
<accession>A0A7J7LEM7</accession>